<evidence type="ECO:0000313" key="3">
    <source>
        <dbReference type="EMBL" id="ABQ26393.1"/>
    </source>
</evidence>
<keyword evidence="1" id="KW-0812">Transmembrane</keyword>
<protein>
    <recommendedName>
        <fullName evidence="2">EamA domain-containing protein</fullName>
    </recommendedName>
</protein>
<dbReference type="InterPro" id="IPR037185">
    <property type="entry name" value="EmrE-like"/>
</dbReference>
<feature type="transmembrane region" description="Helical" evidence="1">
    <location>
        <begin position="64"/>
        <end position="83"/>
    </location>
</feature>
<feature type="transmembrane region" description="Helical" evidence="1">
    <location>
        <begin position="90"/>
        <end position="111"/>
    </location>
</feature>
<dbReference type="RefSeq" id="WP_011939089.1">
    <property type="nucleotide sequence ID" value="NC_009483.1"/>
</dbReference>
<accession>A5G3M5</accession>
<feature type="domain" description="EamA" evidence="2">
    <location>
        <begin position="156"/>
        <end position="290"/>
    </location>
</feature>
<gene>
    <name evidence="3" type="ordered locus">Gura_2208</name>
</gene>
<feature type="domain" description="EamA" evidence="2">
    <location>
        <begin position="5"/>
        <end position="136"/>
    </location>
</feature>
<feature type="transmembrane region" description="Helical" evidence="1">
    <location>
        <begin position="117"/>
        <end position="137"/>
    </location>
</feature>
<dbReference type="GO" id="GO:0016020">
    <property type="term" value="C:membrane"/>
    <property type="evidence" value="ECO:0007669"/>
    <property type="project" value="InterPro"/>
</dbReference>
<reference evidence="3 4" key="1">
    <citation type="submission" date="2007-05" db="EMBL/GenBank/DDBJ databases">
        <title>Complete sequence of Geobacter uraniireducens Rf4.</title>
        <authorList>
            <consortium name="US DOE Joint Genome Institute"/>
            <person name="Copeland A."/>
            <person name="Lucas S."/>
            <person name="Lapidus A."/>
            <person name="Barry K."/>
            <person name="Detter J.C."/>
            <person name="Glavina del Rio T."/>
            <person name="Hammon N."/>
            <person name="Israni S."/>
            <person name="Dalin E."/>
            <person name="Tice H."/>
            <person name="Pitluck S."/>
            <person name="Chertkov O."/>
            <person name="Brettin T."/>
            <person name="Bruce D."/>
            <person name="Han C."/>
            <person name="Schmutz J."/>
            <person name="Larimer F."/>
            <person name="Land M."/>
            <person name="Hauser L."/>
            <person name="Kyrpides N."/>
            <person name="Mikhailova N."/>
            <person name="Shelobolina E."/>
            <person name="Aklujkar M."/>
            <person name="Lovley D."/>
            <person name="Richardson P."/>
        </authorList>
    </citation>
    <scope>NUCLEOTIDE SEQUENCE [LARGE SCALE GENOMIC DNA]</scope>
    <source>
        <strain evidence="3 4">Rf4</strain>
    </source>
</reference>
<dbReference type="PANTHER" id="PTHR22911:SF137">
    <property type="entry name" value="SOLUTE CARRIER FAMILY 35 MEMBER G2-RELATED"/>
    <property type="match status" value="1"/>
</dbReference>
<dbReference type="SUPFAM" id="SSF103481">
    <property type="entry name" value="Multidrug resistance efflux transporter EmrE"/>
    <property type="match status" value="2"/>
</dbReference>
<dbReference type="EMBL" id="CP000698">
    <property type="protein sequence ID" value="ABQ26393.1"/>
    <property type="molecule type" value="Genomic_DNA"/>
</dbReference>
<organism evidence="3 4">
    <name type="scientific">Geotalea uraniireducens (strain Rf4)</name>
    <name type="common">Geobacter uraniireducens</name>
    <dbReference type="NCBI Taxonomy" id="351605"/>
    <lineage>
        <taxon>Bacteria</taxon>
        <taxon>Pseudomonadati</taxon>
        <taxon>Thermodesulfobacteriota</taxon>
        <taxon>Desulfuromonadia</taxon>
        <taxon>Geobacterales</taxon>
        <taxon>Geobacteraceae</taxon>
        <taxon>Geotalea</taxon>
    </lineage>
</organism>
<keyword evidence="1" id="KW-1133">Transmembrane helix</keyword>
<dbReference type="HOGENOM" id="CLU_060016_1_0_7"/>
<feature type="transmembrane region" description="Helical" evidence="1">
    <location>
        <begin position="184"/>
        <end position="204"/>
    </location>
</feature>
<dbReference type="PANTHER" id="PTHR22911">
    <property type="entry name" value="ACYL-MALONYL CONDENSING ENZYME-RELATED"/>
    <property type="match status" value="1"/>
</dbReference>
<dbReference type="OrthoDB" id="5762785at2"/>
<proteinExistence type="predicted"/>
<dbReference type="InterPro" id="IPR000620">
    <property type="entry name" value="EamA_dom"/>
</dbReference>
<dbReference type="STRING" id="351605.Gura_2208"/>
<dbReference type="KEGG" id="gur:Gura_2208"/>
<evidence type="ECO:0000259" key="2">
    <source>
        <dbReference type="Pfam" id="PF00892"/>
    </source>
</evidence>
<evidence type="ECO:0000256" key="1">
    <source>
        <dbReference type="SAM" id="Phobius"/>
    </source>
</evidence>
<keyword evidence="4" id="KW-1185">Reference proteome</keyword>
<keyword evidence="1" id="KW-0472">Membrane</keyword>
<dbReference type="Gene3D" id="1.10.3730.20">
    <property type="match status" value="1"/>
</dbReference>
<feature type="transmembrane region" description="Helical" evidence="1">
    <location>
        <begin position="276"/>
        <end position="293"/>
    </location>
</feature>
<evidence type="ECO:0000313" key="4">
    <source>
        <dbReference type="Proteomes" id="UP000006695"/>
    </source>
</evidence>
<dbReference type="Proteomes" id="UP000006695">
    <property type="component" value="Chromosome"/>
</dbReference>
<feature type="transmembrane region" description="Helical" evidence="1">
    <location>
        <begin position="158"/>
        <end position="178"/>
    </location>
</feature>
<name>A5G3M5_GEOUR</name>
<feature type="transmembrane region" description="Helical" evidence="1">
    <location>
        <begin position="216"/>
        <end position="239"/>
    </location>
</feature>
<sequence>MQMLWLPITLLCAFSLATSDALTKKALAARYNEYLVAWLRLLLMLPPLTVLLLSTPKPTLGPEFLLTILIALPLELVALILYIKALKLSPLGLTVPFLALTPLFLLVIPYLLLGERISLTGGIGVLFIAAGSYVLNLSRHGNGILSPFRAILKERGSLCMIGVAVLYSFTATLSKKAISVSSPLFFASFYPMLVFLCLTPVALWKGRNELRFMKQTGIMQAALFPAFFSFVETITGVVALSLTNVAYMIAVKRLSLLMGILYGYFLFREDGLGERLAGGILMIAGVALIVIGGR</sequence>
<dbReference type="Pfam" id="PF00892">
    <property type="entry name" value="EamA"/>
    <property type="match status" value="2"/>
</dbReference>
<dbReference type="AlphaFoldDB" id="A5G3M5"/>